<organism evidence="1 2">
    <name type="scientific">Paenibacillus chartarius</name>
    <dbReference type="NCBI Taxonomy" id="747481"/>
    <lineage>
        <taxon>Bacteria</taxon>
        <taxon>Bacillati</taxon>
        <taxon>Bacillota</taxon>
        <taxon>Bacilli</taxon>
        <taxon>Bacillales</taxon>
        <taxon>Paenibacillaceae</taxon>
        <taxon>Paenibacillus</taxon>
    </lineage>
</organism>
<sequence length="100" mass="11239">MDISQMNWIFQSLAERNTPARPDGPGKLLTVLPLLKTSVVDGFEYELTHAMQHEHGSIVFLEINRCQLDESIGPIFPHLLLEVNGGQEYSVRRNGSHSLP</sequence>
<comment type="caution">
    <text evidence="1">The sequence shown here is derived from an EMBL/GenBank/DDBJ whole genome shotgun (WGS) entry which is preliminary data.</text>
</comment>
<gene>
    <name evidence="1" type="ORF">ACFFK0_22160</name>
</gene>
<evidence type="ECO:0000313" key="1">
    <source>
        <dbReference type="EMBL" id="MFC0215104.1"/>
    </source>
</evidence>
<dbReference type="EMBL" id="JBHLWN010000081">
    <property type="protein sequence ID" value="MFC0215104.1"/>
    <property type="molecule type" value="Genomic_DNA"/>
</dbReference>
<dbReference type="RefSeq" id="WP_377472545.1">
    <property type="nucleotide sequence ID" value="NZ_JBHLWN010000081.1"/>
</dbReference>
<name>A0ABV6DR37_9BACL</name>
<keyword evidence="2" id="KW-1185">Reference proteome</keyword>
<evidence type="ECO:0000313" key="2">
    <source>
        <dbReference type="Proteomes" id="UP001589776"/>
    </source>
</evidence>
<accession>A0ABV6DR37</accession>
<proteinExistence type="predicted"/>
<protein>
    <submittedName>
        <fullName evidence="1">Uncharacterized protein</fullName>
    </submittedName>
</protein>
<reference evidence="1 2" key="1">
    <citation type="submission" date="2024-09" db="EMBL/GenBank/DDBJ databases">
        <authorList>
            <person name="Sun Q."/>
            <person name="Mori K."/>
        </authorList>
    </citation>
    <scope>NUCLEOTIDE SEQUENCE [LARGE SCALE GENOMIC DNA]</scope>
    <source>
        <strain evidence="1 2">CCM 7759</strain>
    </source>
</reference>
<dbReference type="Proteomes" id="UP001589776">
    <property type="component" value="Unassembled WGS sequence"/>
</dbReference>